<evidence type="ECO:0000313" key="2">
    <source>
        <dbReference type="EMBL" id="KYN45052.1"/>
    </source>
</evidence>
<dbReference type="Proteomes" id="UP000078541">
    <property type="component" value="Unassembled WGS sequence"/>
</dbReference>
<evidence type="ECO:0000256" key="1">
    <source>
        <dbReference type="SAM" id="Coils"/>
    </source>
</evidence>
<dbReference type="Pfam" id="PF25762">
    <property type="entry name" value="HAUS1"/>
    <property type="match status" value="1"/>
</dbReference>
<reference evidence="2 3" key="1">
    <citation type="submission" date="2016-03" db="EMBL/GenBank/DDBJ databases">
        <title>Trachymyrmex septentrionalis WGS genome.</title>
        <authorList>
            <person name="Nygaard S."/>
            <person name="Hu H."/>
            <person name="Boomsma J."/>
            <person name="Zhang G."/>
        </authorList>
    </citation>
    <scope>NUCLEOTIDE SEQUENCE [LARGE SCALE GENOMIC DNA]</scope>
    <source>
        <strain evidence="2">Tsep2-gDNA-1</strain>
        <tissue evidence="2">Whole body</tissue>
    </source>
</reference>
<gene>
    <name evidence="2" type="ORF">ALC56_00526</name>
</gene>
<feature type="non-terminal residue" evidence="2">
    <location>
        <position position="1"/>
    </location>
</feature>
<evidence type="ECO:0000313" key="3">
    <source>
        <dbReference type="Proteomes" id="UP000078541"/>
    </source>
</evidence>
<name>A0A195FXL5_9HYME</name>
<dbReference type="AlphaFoldDB" id="A0A195FXL5"/>
<feature type="coiled-coil region" evidence="1">
    <location>
        <begin position="52"/>
        <end position="79"/>
    </location>
</feature>
<dbReference type="EMBL" id="KQ981200">
    <property type="protein sequence ID" value="KYN45052.1"/>
    <property type="molecule type" value="Genomic_DNA"/>
</dbReference>
<dbReference type="InterPro" id="IPR026243">
    <property type="entry name" value="HAUS1"/>
</dbReference>
<feature type="coiled-coil region" evidence="1">
    <location>
        <begin position="164"/>
        <end position="191"/>
    </location>
</feature>
<protein>
    <submittedName>
        <fullName evidence="2">Uncharacterized protein</fullName>
    </submittedName>
</protein>
<sequence length="256" mass="30072">QAASLSLCNDSVFITTDVAKCQEGNTSAEEDSLRQDLQRASLEIMEENFACVKEMTTLLAKLDLKLNTLSNDIKEGLEQLSSILEAEKLSEFDETSLRVIRERKIIEKIRREREEKQMSVQHDKFFRNFTKLKTKIKHMHDEIDALMNSMDVIEKDKNDVYCNKIFLSTKLNEYEQTLKKLESELKDMGVDESFSEKIWDKYILYLEKTSRLVELNQSLTQYEDLPPNLLQAKLLVESKRKEYEKLEQIFLEKSHK</sequence>
<accession>A0A195FXL5</accession>
<keyword evidence="3" id="KW-1185">Reference proteome</keyword>
<keyword evidence="1" id="KW-0175">Coiled coil</keyword>
<proteinExistence type="predicted"/>
<organism evidence="2 3">
    <name type="scientific">Trachymyrmex septentrionalis</name>
    <dbReference type="NCBI Taxonomy" id="34720"/>
    <lineage>
        <taxon>Eukaryota</taxon>
        <taxon>Metazoa</taxon>
        <taxon>Ecdysozoa</taxon>
        <taxon>Arthropoda</taxon>
        <taxon>Hexapoda</taxon>
        <taxon>Insecta</taxon>
        <taxon>Pterygota</taxon>
        <taxon>Neoptera</taxon>
        <taxon>Endopterygota</taxon>
        <taxon>Hymenoptera</taxon>
        <taxon>Apocrita</taxon>
        <taxon>Aculeata</taxon>
        <taxon>Formicoidea</taxon>
        <taxon>Formicidae</taxon>
        <taxon>Myrmicinae</taxon>
        <taxon>Trachymyrmex</taxon>
    </lineage>
</organism>